<sequence>MSKISALVNPHSGSVPEDGVEALRKALEEIGHTADIIEIEIDQLVEQVKKAIADEPDILIVWSGDGTIACAFEHAGPDGPLILPLPGGTMNLFHKQIHGGACEWQDCLTRALQDGKEIDVPAGKAGERTFYVAAMAGNLTDLTGPREAIRKGHLLEALETLSGSDVLDLRTNMTFDVEKSDGTTEAGFATAVSVFVGTQQDETLEFAYIDPDNPLELAAAGFGALFDDWRNASGVSCSHIRSGKLEHERGLDLRVTLDGEPVRLKSGTSFKRIAKAGRALSANL</sequence>
<gene>
    <name evidence="2" type="ORF">D1222_00215</name>
</gene>
<comment type="caution">
    <text evidence="2">The sequence shown here is derived from an EMBL/GenBank/DDBJ whole genome shotgun (WGS) entry which is preliminary data.</text>
</comment>
<dbReference type="SUPFAM" id="SSF111331">
    <property type="entry name" value="NAD kinase/diacylglycerol kinase-like"/>
    <property type="match status" value="1"/>
</dbReference>
<name>A0A399RNH1_9PROT</name>
<dbReference type="RefSeq" id="WP_119452244.1">
    <property type="nucleotide sequence ID" value="NZ_QWGA01000002.1"/>
</dbReference>
<dbReference type="Gene3D" id="2.60.200.40">
    <property type="match status" value="1"/>
</dbReference>
<dbReference type="Proteomes" id="UP000265845">
    <property type="component" value="Unassembled WGS sequence"/>
</dbReference>
<evidence type="ECO:0000259" key="1">
    <source>
        <dbReference type="Pfam" id="PF00781"/>
    </source>
</evidence>
<dbReference type="GO" id="GO:0016301">
    <property type="term" value="F:kinase activity"/>
    <property type="evidence" value="ECO:0007669"/>
    <property type="project" value="InterPro"/>
</dbReference>
<dbReference type="Pfam" id="PF00781">
    <property type="entry name" value="DAGK_cat"/>
    <property type="match status" value="1"/>
</dbReference>
<dbReference type="OrthoDB" id="7199213at2"/>
<keyword evidence="3" id="KW-1185">Reference proteome</keyword>
<proteinExistence type="predicted"/>
<dbReference type="AlphaFoldDB" id="A0A399RNH1"/>
<evidence type="ECO:0000313" key="3">
    <source>
        <dbReference type="Proteomes" id="UP000265845"/>
    </source>
</evidence>
<dbReference type="InterPro" id="IPR016064">
    <property type="entry name" value="NAD/diacylglycerol_kinase_sf"/>
</dbReference>
<evidence type="ECO:0000313" key="2">
    <source>
        <dbReference type="EMBL" id="RIJ33216.1"/>
    </source>
</evidence>
<dbReference type="Gene3D" id="3.40.50.10330">
    <property type="entry name" value="Probable inorganic polyphosphate/atp-NAD kinase, domain 1"/>
    <property type="match status" value="1"/>
</dbReference>
<feature type="domain" description="DAGKc" evidence="1">
    <location>
        <begin position="5"/>
        <end position="119"/>
    </location>
</feature>
<reference evidence="2 3" key="1">
    <citation type="submission" date="2018-08" db="EMBL/GenBank/DDBJ databases">
        <title>Henriciella mobilis sp. nov., isolated from seawater.</title>
        <authorList>
            <person name="Cheng H."/>
            <person name="Wu Y.-H."/>
            <person name="Xu X.-W."/>
            <person name="Guo L.-L."/>
        </authorList>
    </citation>
    <scope>NUCLEOTIDE SEQUENCE [LARGE SCALE GENOMIC DNA]</scope>
    <source>
        <strain evidence="2 3">CCUG67844</strain>
    </source>
</reference>
<dbReference type="InterPro" id="IPR017438">
    <property type="entry name" value="ATP-NAD_kinase_N"/>
</dbReference>
<dbReference type="EMBL" id="QWGA01000002">
    <property type="protein sequence ID" value="RIJ33216.1"/>
    <property type="molecule type" value="Genomic_DNA"/>
</dbReference>
<protein>
    <recommendedName>
        <fullName evidence="1">DAGKc domain-containing protein</fullName>
    </recommendedName>
</protein>
<accession>A0A399RNH1</accession>
<dbReference type="InterPro" id="IPR001206">
    <property type="entry name" value="Diacylglycerol_kinase_cat_dom"/>
</dbReference>
<organism evidence="2 3">
    <name type="scientific">Henriciella algicola</name>
    <dbReference type="NCBI Taxonomy" id="1608422"/>
    <lineage>
        <taxon>Bacteria</taxon>
        <taxon>Pseudomonadati</taxon>
        <taxon>Pseudomonadota</taxon>
        <taxon>Alphaproteobacteria</taxon>
        <taxon>Hyphomonadales</taxon>
        <taxon>Hyphomonadaceae</taxon>
        <taxon>Henriciella</taxon>
    </lineage>
</organism>